<evidence type="ECO:0000256" key="10">
    <source>
        <dbReference type="ARBA" id="ARBA00023136"/>
    </source>
</evidence>
<protein>
    <recommendedName>
        <fullName evidence="3">histidine kinase</fullName>
        <ecNumber evidence="3">2.7.13.3</ecNumber>
    </recommendedName>
</protein>
<evidence type="ECO:0000259" key="12">
    <source>
        <dbReference type="PROSITE" id="PS50109"/>
    </source>
</evidence>
<keyword evidence="9" id="KW-0902">Two-component regulatory system</keyword>
<dbReference type="EC" id="2.7.13.3" evidence="3"/>
<dbReference type="Pfam" id="PF08521">
    <property type="entry name" value="2CSK_N"/>
    <property type="match status" value="1"/>
</dbReference>
<feature type="domain" description="Histidine kinase" evidence="12">
    <location>
        <begin position="253"/>
        <end position="462"/>
    </location>
</feature>
<dbReference type="CDD" id="cd00075">
    <property type="entry name" value="HATPase"/>
    <property type="match status" value="1"/>
</dbReference>
<proteinExistence type="predicted"/>
<keyword evidence="10 11" id="KW-0472">Membrane</keyword>
<dbReference type="InterPro" id="IPR036890">
    <property type="entry name" value="HATPase_C_sf"/>
</dbReference>
<evidence type="ECO:0000256" key="6">
    <source>
        <dbReference type="ARBA" id="ARBA00022692"/>
    </source>
</evidence>
<evidence type="ECO:0000256" key="11">
    <source>
        <dbReference type="SAM" id="Phobius"/>
    </source>
</evidence>
<evidence type="ECO:0000256" key="2">
    <source>
        <dbReference type="ARBA" id="ARBA00004370"/>
    </source>
</evidence>
<keyword evidence="5" id="KW-0808">Transferase</keyword>
<evidence type="ECO:0000256" key="7">
    <source>
        <dbReference type="ARBA" id="ARBA00022777"/>
    </source>
</evidence>
<dbReference type="InterPro" id="IPR050428">
    <property type="entry name" value="TCS_sensor_his_kinase"/>
</dbReference>
<accession>A0ABY6IQJ4</accession>
<dbReference type="InterPro" id="IPR003594">
    <property type="entry name" value="HATPase_dom"/>
</dbReference>
<evidence type="ECO:0000256" key="8">
    <source>
        <dbReference type="ARBA" id="ARBA00022989"/>
    </source>
</evidence>
<keyword evidence="7 14" id="KW-0418">Kinase</keyword>
<dbReference type="PANTHER" id="PTHR45436">
    <property type="entry name" value="SENSOR HISTIDINE KINASE YKOH"/>
    <property type="match status" value="1"/>
</dbReference>
<evidence type="ECO:0000256" key="5">
    <source>
        <dbReference type="ARBA" id="ARBA00022679"/>
    </source>
</evidence>
<dbReference type="Pfam" id="PF00512">
    <property type="entry name" value="HisKA"/>
    <property type="match status" value="1"/>
</dbReference>
<dbReference type="InterPro" id="IPR004358">
    <property type="entry name" value="Sig_transdc_His_kin-like_C"/>
</dbReference>
<dbReference type="SUPFAM" id="SSF55874">
    <property type="entry name" value="ATPase domain of HSP90 chaperone/DNA topoisomerase II/histidine kinase"/>
    <property type="match status" value="1"/>
</dbReference>
<dbReference type="InterPro" id="IPR005467">
    <property type="entry name" value="His_kinase_dom"/>
</dbReference>
<dbReference type="InterPro" id="IPR013727">
    <property type="entry name" value="2CSK_N"/>
</dbReference>
<keyword evidence="4" id="KW-0597">Phosphoprotein</keyword>
<comment type="subcellular location">
    <subcellularLocation>
        <location evidence="2">Membrane</location>
    </subcellularLocation>
</comment>
<reference evidence="14" key="1">
    <citation type="submission" date="2022-10" db="EMBL/GenBank/DDBJ databases">
        <title>YIM 151497 complete genome.</title>
        <authorList>
            <person name="Chen X."/>
        </authorList>
    </citation>
    <scope>NUCLEOTIDE SEQUENCE</scope>
    <source>
        <strain evidence="14">YIM 151497</strain>
    </source>
</reference>
<evidence type="ECO:0000256" key="9">
    <source>
        <dbReference type="ARBA" id="ARBA00023012"/>
    </source>
</evidence>
<comment type="catalytic activity">
    <reaction evidence="1">
        <text>ATP + protein L-histidine = ADP + protein N-phospho-L-histidine.</text>
        <dbReference type="EC" id="2.7.13.3"/>
    </reaction>
</comment>
<dbReference type="PROSITE" id="PS50109">
    <property type="entry name" value="HIS_KIN"/>
    <property type="match status" value="1"/>
</dbReference>
<dbReference type="CDD" id="cd00082">
    <property type="entry name" value="HisKA"/>
    <property type="match status" value="1"/>
</dbReference>
<dbReference type="SMART" id="SM00388">
    <property type="entry name" value="HisKA"/>
    <property type="match status" value="1"/>
</dbReference>
<dbReference type="PANTHER" id="PTHR45436:SF1">
    <property type="entry name" value="SENSOR PROTEIN QSEC"/>
    <property type="match status" value="1"/>
</dbReference>
<dbReference type="GO" id="GO:0016301">
    <property type="term" value="F:kinase activity"/>
    <property type="evidence" value="ECO:0007669"/>
    <property type="project" value="UniProtKB-KW"/>
</dbReference>
<dbReference type="SUPFAM" id="SSF47384">
    <property type="entry name" value="Homodimeric domain of signal transducing histidine kinase"/>
    <property type="match status" value="1"/>
</dbReference>
<name>A0ABY6IQJ4_9HYPH</name>
<dbReference type="Pfam" id="PF02518">
    <property type="entry name" value="HATPase_c"/>
    <property type="match status" value="1"/>
</dbReference>
<evidence type="ECO:0000313" key="14">
    <source>
        <dbReference type="EMBL" id="UYQ72886.1"/>
    </source>
</evidence>
<keyword evidence="15" id="KW-1185">Reference proteome</keyword>
<dbReference type="PROSITE" id="PS50885">
    <property type="entry name" value="HAMP"/>
    <property type="match status" value="1"/>
</dbReference>
<gene>
    <name evidence="14" type="ORF">OF122_03680</name>
</gene>
<dbReference type="RefSeq" id="WP_264226485.1">
    <property type="nucleotide sequence ID" value="NZ_CP107716.1"/>
</dbReference>
<keyword evidence="6 11" id="KW-0812">Transmembrane</keyword>
<organism evidence="14 15">
    <name type="scientific">Pelagibacterium flavum</name>
    <dbReference type="NCBI Taxonomy" id="2984530"/>
    <lineage>
        <taxon>Bacteria</taxon>
        <taxon>Pseudomonadati</taxon>
        <taxon>Pseudomonadota</taxon>
        <taxon>Alphaproteobacteria</taxon>
        <taxon>Hyphomicrobiales</taxon>
        <taxon>Devosiaceae</taxon>
        <taxon>Pelagibacterium</taxon>
    </lineage>
</organism>
<dbReference type="PRINTS" id="PR00344">
    <property type="entry name" value="BCTRLSENSOR"/>
</dbReference>
<dbReference type="Proteomes" id="UP001163882">
    <property type="component" value="Chromosome"/>
</dbReference>
<evidence type="ECO:0000259" key="13">
    <source>
        <dbReference type="PROSITE" id="PS50885"/>
    </source>
</evidence>
<evidence type="ECO:0000256" key="4">
    <source>
        <dbReference type="ARBA" id="ARBA00022553"/>
    </source>
</evidence>
<evidence type="ECO:0000313" key="15">
    <source>
        <dbReference type="Proteomes" id="UP001163882"/>
    </source>
</evidence>
<dbReference type="Pfam" id="PF00672">
    <property type="entry name" value="HAMP"/>
    <property type="match status" value="1"/>
</dbReference>
<evidence type="ECO:0000256" key="1">
    <source>
        <dbReference type="ARBA" id="ARBA00000085"/>
    </source>
</evidence>
<dbReference type="InterPro" id="IPR036097">
    <property type="entry name" value="HisK_dim/P_sf"/>
</dbReference>
<dbReference type="Gene3D" id="1.10.287.130">
    <property type="match status" value="1"/>
</dbReference>
<feature type="transmembrane region" description="Helical" evidence="11">
    <location>
        <begin position="21"/>
        <end position="41"/>
    </location>
</feature>
<dbReference type="Gene3D" id="3.30.565.10">
    <property type="entry name" value="Histidine kinase-like ATPase, C-terminal domain"/>
    <property type="match status" value="1"/>
</dbReference>
<dbReference type="SMART" id="SM00387">
    <property type="entry name" value="HATPase_c"/>
    <property type="match status" value="1"/>
</dbReference>
<feature type="domain" description="HAMP" evidence="13">
    <location>
        <begin position="194"/>
        <end position="245"/>
    </location>
</feature>
<sequence>MIEGAQTVRRRFSLFWRLSGAIALVLLAGAGALTYAAYSYAGAAADKAYDRLLIGAARQIADTVSAEGGAISVDVPLSALETLSISRTDRVYYQVAAPDGALITGYEDLPVSHGDITPGDEAHATDAGFLGRDIRLASVWRYISEQGATGWVRVSVAQTREARNALTLELTLGALLPVLAMSLLALIVLMAAVKAGLNPLRRLERALQNRDPNDLTPLDVEAPVEVDALVDAINRFMGRLSHRLDAMQRYIETAAHQLRTPLTGIAAQIELLDRARDDHARTAAAARLRKRTSEAGRLANQLLSHATVIHRAEVVKAEPIDLRQVVHYSNADAALDLAGRDLTVKLNVPKDAVIVLGDLVALREALRNLVENAIKHGAVGRISICVANTEEGPTLAVYDDGPGIAPDDWDRLLERFVTGAGGGTGLGLAIVADVARAHKARLLLRNAENGDFGILLVFPRKDDRR</sequence>
<feature type="transmembrane region" description="Helical" evidence="11">
    <location>
        <begin position="170"/>
        <end position="193"/>
    </location>
</feature>
<dbReference type="EMBL" id="CP107716">
    <property type="protein sequence ID" value="UYQ72886.1"/>
    <property type="molecule type" value="Genomic_DNA"/>
</dbReference>
<dbReference type="InterPro" id="IPR003661">
    <property type="entry name" value="HisK_dim/P_dom"/>
</dbReference>
<keyword evidence="8 11" id="KW-1133">Transmembrane helix</keyword>
<evidence type="ECO:0000256" key="3">
    <source>
        <dbReference type="ARBA" id="ARBA00012438"/>
    </source>
</evidence>
<dbReference type="InterPro" id="IPR003660">
    <property type="entry name" value="HAMP_dom"/>
</dbReference>